<keyword evidence="3" id="KW-1185">Reference proteome</keyword>
<sequence length="78" mass="8670">MPRRKCEGGCGRWLTSPDAVALGYGRICAERLGIPVDRPPRPRRPPRPATRTADVPPEVHPDQTALPLVEHQPTLWSL</sequence>
<dbReference type="AlphaFoldDB" id="A0A941F8B9"/>
<organism evidence="2 3">
    <name type="scientific">Streptomyces tuirus</name>
    <dbReference type="NCBI Taxonomy" id="68278"/>
    <lineage>
        <taxon>Bacteria</taxon>
        <taxon>Bacillati</taxon>
        <taxon>Actinomycetota</taxon>
        <taxon>Actinomycetes</taxon>
        <taxon>Kitasatosporales</taxon>
        <taxon>Streptomycetaceae</taxon>
        <taxon>Streptomyces</taxon>
    </lineage>
</organism>
<reference evidence="2 3" key="1">
    <citation type="submission" date="2021-04" db="EMBL/GenBank/DDBJ databases">
        <title>Characterization of the biosynthetic gene cluster of new lipopeptides with antitumor activity in the genome of the marine Streptomyces PHM034.</title>
        <authorList>
            <person name="Ceniceros A."/>
            <person name="Canedo L."/>
            <person name="Mendez C."/>
            <person name="Olano C."/>
            <person name="Schleissner C."/>
            <person name="Cuevas C."/>
            <person name="De La Calle F."/>
            <person name="Salas J.A."/>
        </authorList>
    </citation>
    <scope>NUCLEOTIDE SEQUENCE [LARGE SCALE GENOMIC DNA]</scope>
    <source>
        <strain evidence="2 3">PHM034</strain>
    </source>
</reference>
<gene>
    <name evidence="2" type="ORF">KEF29_03455</name>
</gene>
<name>A0A941F8B9_9ACTN</name>
<proteinExistence type="predicted"/>
<dbReference type="Pfam" id="PF19474">
    <property type="entry name" value="DUF6011"/>
    <property type="match status" value="1"/>
</dbReference>
<evidence type="ECO:0000313" key="3">
    <source>
        <dbReference type="Proteomes" id="UP000682308"/>
    </source>
</evidence>
<feature type="region of interest" description="Disordered" evidence="1">
    <location>
        <begin position="34"/>
        <end position="78"/>
    </location>
</feature>
<evidence type="ECO:0000313" key="2">
    <source>
        <dbReference type="EMBL" id="MBR8638663.1"/>
    </source>
</evidence>
<dbReference type="Proteomes" id="UP000682308">
    <property type="component" value="Unassembled WGS sequence"/>
</dbReference>
<evidence type="ECO:0000256" key="1">
    <source>
        <dbReference type="SAM" id="MobiDB-lite"/>
    </source>
</evidence>
<accession>A0A941F8B9</accession>
<comment type="caution">
    <text evidence="2">The sequence shown here is derived from an EMBL/GenBank/DDBJ whole genome shotgun (WGS) entry which is preliminary data.</text>
</comment>
<dbReference type="EMBL" id="JAGTPG010000001">
    <property type="protein sequence ID" value="MBR8638663.1"/>
    <property type="molecule type" value="Genomic_DNA"/>
</dbReference>
<protein>
    <submittedName>
        <fullName evidence="2">Uncharacterized protein</fullName>
    </submittedName>
</protein>
<dbReference type="InterPro" id="IPR046053">
    <property type="entry name" value="DUF6011"/>
</dbReference>